<dbReference type="EMBL" id="CAJVQB010038828">
    <property type="protein sequence ID" value="CAG8826710.1"/>
    <property type="molecule type" value="Genomic_DNA"/>
</dbReference>
<protein>
    <submittedName>
        <fullName evidence="1">25299_t:CDS:1</fullName>
    </submittedName>
</protein>
<keyword evidence="2" id="KW-1185">Reference proteome</keyword>
<proteinExistence type="predicted"/>
<organism evidence="1 2">
    <name type="scientific">Gigaspora margarita</name>
    <dbReference type="NCBI Taxonomy" id="4874"/>
    <lineage>
        <taxon>Eukaryota</taxon>
        <taxon>Fungi</taxon>
        <taxon>Fungi incertae sedis</taxon>
        <taxon>Mucoromycota</taxon>
        <taxon>Glomeromycotina</taxon>
        <taxon>Glomeromycetes</taxon>
        <taxon>Diversisporales</taxon>
        <taxon>Gigasporaceae</taxon>
        <taxon>Gigaspora</taxon>
    </lineage>
</organism>
<dbReference type="PANTHER" id="PTHR34415:SF1">
    <property type="entry name" value="INTEGRASE CATALYTIC DOMAIN-CONTAINING PROTEIN"/>
    <property type="match status" value="1"/>
</dbReference>
<sequence>SRDNTGRTYLKNIKQHLQEHGLEECIHGNTGRAPKNMNHIEVNYDLAYASVYRDYVHACKDKYGKDICILAKSTFTNIWKSLMPSLQFMSSKTDLCETCEIMKMDIRYATQHEKKLELTNSYLAHLNRAQKECDYYNTNIINAVEDGKHNPNLISSQILFKSFSGSAHIAYDWAQNVQIPHSPQQIGSLYFKSSQKVYLFGVCNTGNFPHTQQTNYVIDEAEMPDDGKQDDIVSIVNRSTRINFNVAQRYFNKEGFQYYNFKNYFQAFKKLPHIQKYHHFYFTLQHPGIVFFKNDLQDNYECFTICPFSFNADTSLLTIDAKPLSLKRQQELYKEIAPYIDLPFRNITCPEPKIQDKK</sequence>
<dbReference type="PANTHER" id="PTHR34415">
    <property type="entry name" value="INTEGRASE CATALYTIC DOMAIN-CONTAINING PROTEIN"/>
    <property type="match status" value="1"/>
</dbReference>
<evidence type="ECO:0000313" key="1">
    <source>
        <dbReference type="EMBL" id="CAG8826710.1"/>
    </source>
</evidence>
<dbReference type="Proteomes" id="UP000789901">
    <property type="component" value="Unassembled WGS sequence"/>
</dbReference>
<reference evidence="1 2" key="1">
    <citation type="submission" date="2021-06" db="EMBL/GenBank/DDBJ databases">
        <authorList>
            <person name="Kallberg Y."/>
            <person name="Tangrot J."/>
            <person name="Rosling A."/>
        </authorList>
    </citation>
    <scope>NUCLEOTIDE SEQUENCE [LARGE SCALE GENOMIC DNA]</scope>
    <source>
        <strain evidence="1 2">120-4 pot B 10/14</strain>
    </source>
</reference>
<evidence type="ECO:0000313" key="2">
    <source>
        <dbReference type="Proteomes" id="UP000789901"/>
    </source>
</evidence>
<comment type="caution">
    <text evidence="1">The sequence shown here is derived from an EMBL/GenBank/DDBJ whole genome shotgun (WGS) entry which is preliminary data.</text>
</comment>
<name>A0ABN7WCM9_GIGMA</name>
<accession>A0ABN7WCM9</accession>
<gene>
    <name evidence="1" type="ORF">GMARGA_LOCUS29201</name>
</gene>
<feature type="non-terminal residue" evidence="1">
    <location>
        <position position="1"/>
    </location>
</feature>